<comment type="caution">
    <text evidence="3">The sequence shown here is derived from an EMBL/GenBank/DDBJ whole genome shotgun (WGS) entry which is preliminary data.</text>
</comment>
<organism evidence="3 4">
    <name type="scientific">Streptomyces hainanensis</name>
    <dbReference type="NCBI Taxonomy" id="402648"/>
    <lineage>
        <taxon>Bacteria</taxon>
        <taxon>Bacillati</taxon>
        <taxon>Actinomycetota</taxon>
        <taxon>Actinomycetes</taxon>
        <taxon>Kitasatosporales</taxon>
        <taxon>Streptomycetaceae</taxon>
        <taxon>Streptomyces</taxon>
    </lineage>
</organism>
<protein>
    <recommendedName>
        <fullName evidence="5">LPXTG cell wall anchor domain-containing protein</fullName>
    </recommendedName>
</protein>
<feature type="transmembrane region" description="Helical" evidence="1">
    <location>
        <begin position="197"/>
        <end position="218"/>
    </location>
</feature>
<evidence type="ECO:0000313" key="3">
    <source>
        <dbReference type="EMBL" id="TDC63334.1"/>
    </source>
</evidence>
<proteinExistence type="predicted"/>
<sequence length="227" mass="23297">MTLHPTRRIRRPAALAACAAALLWAAAGPAPTAAAHPFGPPSTATISTDGPLATLTWHAAEDDWVALGEAVGAFEDPALDAVSTELTGEQKLQRSPELRAYLLDRIHVAQGGARCAGEVASLDDLLTDGAVLEYRCPRDIEEVDVTVGALSDLNEAYRTMLTAESGGSPGQTLLTATDTTQRVAFARHPGGALGNPAALGVAGCALAIVAGAVGYAAVVRRRRVAAA</sequence>
<evidence type="ECO:0000256" key="1">
    <source>
        <dbReference type="SAM" id="Phobius"/>
    </source>
</evidence>
<name>A0A4R4SLE2_9ACTN</name>
<keyword evidence="4" id="KW-1185">Reference proteome</keyword>
<evidence type="ECO:0000313" key="4">
    <source>
        <dbReference type="Proteomes" id="UP000295345"/>
    </source>
</evidence>
<dbReference type="InterPro" id="IPR006311">
    <property type="entry name" value="TAT_signal"/>
</dbReference>
<gene>
    <name evidence="3" type="ORF">E1283_32560</name>
</gene>
<dbReference type="PROSITE" id="PS51318">
    <property type="entry name" value="TAT"/>
    <property type="match status" value="1"/>
</dbReference>
<dbReference type="AlphaFoldDB" id="A0A4R4SLE2"/>
<keyword evidence="1" id="KW-0812">Transmembrane</keyword>
<evidence type="ECO:0008006" key="5">
    <source>
        <dbReference type="Google" id="ProtNLM"/>
    </source>
</evidence>
<feature type="chain" id="PRO_5020237543" description="LPXTG cell wall anchor domain-containing protein" evidence="2">
    <location>
        <begin position="36"/>
        <end position="227"/>
    </location>
</feature>
<dbReference type="OrthoDB" id="5191392at2"/>
<dbReference type="Proteomes" id="UP000295345">
    <property type="component" value="Unassembled WGS sequence"/>
</dbReference>
<reference evidence="3 4" key="1">
    <citation type="submission" date="2019-03" db="EMBL/GenBank/DDBJ databases">
        <title>Draft genome sequences of novel Actinobacteria.</title>
        <authorList>
            <person name="Sahin N."/>
            <person name="Ay H."/>
            <person name="Saygin H."/>
        </authorList>
    </citation>
    <scope>NUCLEOTIDE SEQUENCE [LARGE SCALE GENOMIC DNA]</scope>
    <source>
        <strain evidence="3 4">DSM 41900</strain>
    </source>
</reference>
<evidence type="ECO:0000256" key="2">
    <source>
        <dbReference type="SAM" id="SignalP"/>
    </source>
</evidence>
<keyword evidence="2" id="KW-0732">Signal</keyword>
<feature type="signal peptide" evidence="2">
    <location>
        <begin position="1"/>
        <end position="35"/>
    </location>
</feature>
<keyword evidence="1" id="KW-0472">Membrane</keyword>
<dbReference type="EMBL" id="SMKI01000566">
    <property type="protein sequence ID" value="TDC63334.1"/>
    <property type="molecule type" value="Genomic_DNA"/>
</dbReference>
<accession>A0A4R4SLE2</accession>
<keyword evidence="1" id="KW-1133">Transmembrane helix</keyword>